<dbReference type="InterPro" id="IPR000687">
    <property type="entry name" value="RIO_kinase"/>
</dbReference>
<feature type="region of interest" description="Disordered" evidence="22">
    <location>
        <begin position="494"/>
        <end position="583"/>
    </location>
</feature>
<feature type="binding site" evidence="20">
    <location>
        <position position="225"/>
    </location>
    <ligand>
        <name>ATP</name>
        <dbReference type="ChEBI" id="CHEBI:30616"/>
    </ligand>
</feature>
<dbReference type="OrthoDB" id="205248at2759"/>
<keyword evidence="7" id="KW-0690">Ribosome biogenesis</keyword>
<comment type="cofactor">
    <cofactor evidence="1 21">
        <name>Mg(2+)</name>
        <dbReference type="ChEBI" id="CHEBI:18420"/>
    </cofactor>
</comment>
<evidence type="ECO:0000256" key="19">
    <source>
        <dbReference type="PIRSR" id="PIRSR038147-1"/>
    </source>
</evidence>
<dbReference type="InterPro" id="IPR018935">
    <property type="entry name" value="RIO_kinase_CS"/>
</dbReference>
<dbReference type="GO" id="GO:0046872">
    <property type="term" value="F:metal ion binding"/>
    <property type="evidence" value="ECO:0007669"/>
    <property type="project" value="UniProtKB-KW"/>
</dbReference>
<name>A0A550CGT5_9AGAR</name>
<protein>
    <recommendedName>
        <fullName evidence="5 18">Serine/threonine-protein kinase RIO1</fullName>
        <ecNumber evidence="4 18">2.7.11.1</ecNumber>
    </recommendedName>
</protein>
<reference evidence="24 25" key="1">
    <citation type="journal article" date="2019" name="New Phytol.">
        <title>Comparative genomics reveals unique wood-decay strategies and fruiting body development in the Schizophyllaceae.</title>
        <authorList>
            <person name="Almasi E."/>
            <person name="Sahu N."/>
            <person name="Krizsan K."/>
            <person name="Balint B."/>
            <person name="Kovacs G.M."/>
            <person name="Kiss B."/>
            <person name="Cseklye J."/>
            <person name="Drula E."/>
            <person name="Henrissat B."/>
            <person name="Nagy I."/>
            <person name="Chovatia M."/>
            <person name="Adam C."/>
            <person name="LaButti K."/>
            <person name="Lipzen A."/>
            <person name="Riley R."/>
            <person name="Grigoriev I.V."/>
            <person name="Nagy L.G."/>
        </authorList>
    </citation>
    <scope>NUCLEOTIDE SEQUENCE [LARGE SCALE GENOMIC DNA]</scope>
    <source>
        <strain evidence="24 25">NL-1724</strain>
    </source>
</reference>
<dbReference type="FunFam" id="3.30.200.20:FF:000148">
    <property type="entry name" value="Serine/threonine-protein kinase RIO1"/>
    <property type="match status" value="1"/>
</dbReference>
<proteinExistence type="inferred from homology"/>
<evidence type="ECO:0000256" key="13">
    <source>
        <dbReference type="ARBA" id="ARBA00022801"/>
    </source>
</evidence>
<dbReference type="InterPro" id="IPR051272">
    <property type="entry name" value="RIO-type_Ser/Thr_kinase"/>
</dbReference>
<keyword evidence="11 18" id="KW-0547">Nucleotide-binding</keyword>
<evidence type="ECO:0000256" key="15">
    <source>
        <dbReference type="ARBA" id="ARBA00022842"/>
    </source>
</evidence>
<dbReference type="PANTHER" id="PTHR45723">
    <property type="entry name" value="SERINE/THREONINE-PROTEIN KINASE RIO1"/>
    <property type="match status" value="1"/>
</dbReference>
<dbReference type="EC" id="2.7.11.1" evidence="4 18"/>
<keyword evidence="25" id="KW-1185">Reference proteome</keyword>
<dbReference type="Gene3D" id="1.10.510.10">
    <property type="entry name" value="Transferase(Phosphotransferase) domain 1"/>
    <property type="match status" value="1"/>
</dbReference>
<evidence type="ECO:0000256" key="4">
    <source>
        <dbReference type="ARBA" id="ARBA00012513"/>
    </source>
</evidence>
<evidence type="ECO:0000256" key="2">
    <source>
        <dbReference type="ARBA" id="ARBA00004496"/>
    </source>
</evidence>
<dbReference type="PROSITE" id="PS01245">
    <property type="entry name" value="RIO1"/>
    <property type="match status" value="1"/>
</dbReference>
<comment type="similarity">
    <text evidence="3 18">Belongs to the protein kinase superfamily. RIO-type Ser/Thr kinase family.</text>
</comment>
<dbReference type="Proteomes" id="UP000320762">
    <property type="component" value="Unassembled WGS sequence"/>
</dbReference>
<evidence type="ECO:0000256" key="10">
    <source>
        <dbReference type="ARBA" id="ARBA00022723"/>
    </source>
</evidence>
<evidence type="ECO:0000256" key="14">
    <source>
        <dbReference type="ARBA" id="ARBA00022840"/>
    </source>
</evidence>
<comment type="subcellular location">
    <subcellularLocation>
        <location evidence="2">Cytoplasm</location>
    </subcellularLocation>
</comment>
<evidence type="ECO:0000256" key="3">
    <source>
        <dbReference type="ARBA" id="ARBA00009196"/>
    </source>
</evidence>
<evidence type="ECO:0000256" key="1">
    <source>
        <dbReference type="ARBA" id="ARBA00001946"/>
    </source>
</evidence>
<dbReference type="InterPro" id="IPR011009">
    <property type="entry name" value="Kinase-like_dom_sf"/>
</dbReference>
<feature type="compositionally biased region" description="Basic residues" evidence="22">
    <location>
        <begin position="564"/>
        <end position="583"/>
    </location>
</feature>
<dbReference type="PIRSF" id="PIRSF038147">
    <property type="entry name" value="Ser/Thr_PK_RIO1"/>
    <property type="match status" value="1"/>
</dbReference>
<dbReference type="GO" id="GO:0004674">
    <property type="term" value="F:protein serine/threonine kinase activity"/>
    <property type="evidence" value="ECO:0007669"/>
    <property type="project" value="UniProtKB-KW"/>
</dbReference>
<dbReference type="SUPFAM" id="SSF56112">
    <property type="entry name" value="Protein kinase-like (PK-like)"/>
    <property type="match status" value="1"/>
</dbReference>
<accession>A0A550CGT5</accession>
<dbReference type="GO" id="GO:0005524">
    <property type="term" value="F:ATP binding"/>
    <property type="evidence" value="ECO:0007669"/>
    <property type="project" value="UniProtKB-KW"/>
</dbReference>
<evidence type="ECO:0000256" key="7">
    <source>
        <dbReference type="ARBA" id="ARBA00022517"/>
    </source>
</evidence>
<evidence type="ECO:0000256" key="18">
    <source>
        <dbReference type="PIRNR" id="PIRNR038147"/>
    </source>
</evidence>
<keyword evidence="13" id="KW-0378">Hydrolase</keyword>
<feature type="compositionally biased region" description="Acidic residues" evidence="22">
    <location>
        <begin position="49"/>
        <end position="66"/>
    </location>
</feature>
<feature type="compositionally biased region" description="Low complexity" evidence="22">
    <location>
        <begin position="38"/>
        <end position="48"/>
    </location>
</feature>
<feature type="active site" description="Proton acceptor" evidence="19">
    <location>
        <position position="342"/>
    </location>
</feature>
<keyword evidence="14 18" id="KW-0067">ATP-binding</keyword>
<feature type="binding site" evidence="21">
    <location>
        <position position="359"/>
    </location>
    <ligand>
        <name>Mg(2+)</name>
        <dbReference type="ChEBI" id="CHEBI:18420"/>
    </ligand>
</feature>
<evidence type="ECO:0000313" key="25">
    <source>
        <dbReference type="Proteomes" id="UP000320762"/>
    </source>
</evidence>
<dbReference type="EMBL" id="VDMD01000008">
    <property type="protein sequence ID" value="TRM64022.1"/>
    <property type="molecule type" value="Genomic_DNA"/>
</dbReference>
<feature type="binding site" evidence="20">
    <location>
        <position position="295"/>
    </location>
    <ligand>
        <name>ATP</name>
        <dbReference type="ChEBI" id="CHEBI:30616"/>
    </ligand>
</feature>
<evidence type="ECO:0000256" key="12">
    <source>
        <dbReference type="ARBA" id="ARBA00022777"/>
    </source>
</evidence>
<dbReference type="Pfam" id="PF01163">
    <property type="entry name" value="RIO1"/>
    <property type="match status" value="1"/>
</dbReference>
<comment type="caution">
    <text evidence="24">The sequence shown here is derived from an EMBL/GenBank/DDBJ whole genome shotgun (WGS) entry which is preliminary data.</text>
</comment>
<feature type="compositionally biased region" description="Acidic residues" evidence="22">
    <location>
        <begin position="507"/>
        <end position="532"/>
    </location>
</feature>
<keyword evidence="8 18" id="KW-0723">Serine/threonine-protein kinase</keyword>
<dbReference type="GO" id="GO:0106310">
    <property type="term" value="F:protein serine kinase activity"/>
    <property type="evidence" value="ECO:0007669"/>
    <property type="project" value="RHEA"/>
</dbReference>
<feature type="region of interest" description="Disordered" evidence="22">
    <location>
        <begin position="1"/>
        <end position="67"/>
    </location>
</feature>
<dbReference type="GO" id="GO:0042254">
    <property type="term" value="P:ribosome biogenesis"/>
    <property type="evidence" value="ECO:0007669"/>
    <property type="project" value="UniProtKB-KW"/>
</dbReference>
<dbReference type="SMART" id="SM00090">
    <property type="entry name" value="RIO"/>
    <property type="match status" value="1"/>
</dbReference>
<dbReference type="GO" id="GO:0005737">
    <property type="term" value="C:cytoplasm"/>
    <property type="evidence" value="ECO:0007669"/>
    <property type="project" value="UniProtKB-SubCell"/>
</dbReference>
<sequence>MAAPTAPIDPGQFDDAPEEGTRRDTAFIDLSDSESSDASEANAPSDSESSIDDFYDDTRVEDEDWENAERDFTKQYNRLRQHVAVRTGSAAGTSSSTKKGTAVAPLPAVNHPKQRAAAQTNEHAKDKTTDQLAALSKYSSRLAKIDVPYTMGVGVNRKGPSATANMKDKADRATNEQVLDPRTRIILFKMIGRGLVHEVNGCVSTGKEANVYHALTPESAHLALKIYKTSILVFKDRDKYVSGEYRFRRGYSRHNPRKMVRVWAEKEMRNLKRLVAAGIRCPEPIEVRENVLVMTFVGDAEGWASPRLKDASLPASECTPLYVELISIVRTIYQECKLVHADLSEYNILFHDGHLWIIDVSQSVEHDHPHAFDFLRNDLKNVEDFFGRLGVPCLGLRRAFEFVTKENVAREGEADEDVLRRWMEEGPEHGAEAQDGEDAKEQASHEDAVFMRSYIPRTLNEVYDPERDVEVLQSGGGKGLIYADAVGLVLPEGENAAVPSGGAIQEKDEDEEQEEGEADGSGEEDSDEDGEGYEERKPRGHRHEDKDAKKERKKAVKAENAERRKQKMPKAEKKRIMKKSRGG</sequence>
<feature type="domain" description="RIO kinase" evidence="23">
    <location>
        <begin position="168"/>
        <end position="405"/>
    </location>
</feature>
<evidence type="ECO:0000256" key="17">
    <source>
        <dbReference type="ARBA" id="ARBA00048679"/>
    </source>
</evidence>
<keyword evidence="10" id="KW-0479">Metal-binding</keyword>
<comment type="catalytic activity">
    <reaction evidence="17 18">
        <text>L-seryl-[protein] + ATP = O-phospho-L-seryl-[protein] + ADP + H(+)</text>
        <dbReference type="Rhea" id="RHEA:17989"/>
        <dbReference type="Rhea" id="RHEA-COMP:9863"/>
        <dbReference type="Rhea" id="RHEA-COMP:11604"/>
        <dbReference type="ChEBI" id="CHEBI:15378"/>
        <dbReference type="ChEBI" id="CHEBI:29999"/>
        <dbReference type="ChEBI" id="CHEBI:30616"/>
        <dbReference type="ChEBI" id="CHEBI:83421"/>
        <dbReference type="ChEBI" id="CHEBI:456216"/>
        <dbReference type="EC" id="2.7.11.1"/>
    </reaction>
</comment>
<dbReference type="STRING" id="97359.A0A550CGT5"/>
<evidence type="ECO:0000313" key="24">
    <source>
        <dbReference type="EMBL" id="TRM64022.1"/>
    </source>
</evidence>
<organism evidence="24 25">
    <name type="scientific">Schizophyllum amplum</name>
    <dbReference type="NCBI Taxonomy" id="97359"/>
    <lineage>
        <taxon>Eukaryota</taxon>
        <taxon>Fungi</taxon>
        <taxon>Dikarya</taxon>
        <taxon>Basidiomycota</taxon>
        <taxon>Agaricomycotina</taxon>
        <taxon>Agaricomycetes</taxon>
        <taxon>Agaricomycetidae</taxon>
        <taxon>Agaricales</taxon>
        <taxon>Schizophyllaceae</taxon>
        <taxon>Schizophyllum</taxon>
    </lineage>
</organism>
<evidence type="ECO:0000256" key="16">
    <source>
        <dbReference type="ARBA" id="ARBA00047899"/>
    </source>
</evidence>
<keyword evidence="15" id="KW-0460">Magnesium</keyword>
<dbReference type="InterPro" id="IPR018934">
    <property type="entry name" value="RIO_dom"/>
</dbReference>
<evidence type="ECO:0000259" key="23">
    <source>
        <dbReference type="SMART" id="SM00090"/>
    </source>
</evidence>
<evidence type="ECO:0000256" key="22">
    <source>
        <dbReference type="SAM" id="MobiDB-lite"/>
    </source>
</evidence>
<keyword evidence="12 18" id="KW-0418">Kinase</keyword>
<comment type="catalytic activity">
    <reaction evidence="16 18">
        <text>L-threonyl-[protein] + ATP = O-phospho-L-threonyl-[protein] + ADP + H(+)</text>
        <dbReference type="Rhea" id="RHEA:46608"/>
        <dbReference type="Rhea" id="RHEA-COMP:11060"/>
        <dbReference type="Rhea" id="RHEA-COMP:11605"/>
        <dbReference type="ChEBI" id="CHEBI:15378"/>
        <dbReference type="ChEBI" id="CHEBI:30013"/>
        <dbReference type="ChEBI" id="CHEBI:30616"/>
        <dbReference type="ChEBI" id="CHEBI:61977"/>
        <dbReference type="ChEBI" id="CHEBI:456216"/>
        <dbReference type="EC" id="2.7.11.1"/>
    </reaction>
</comment>
<evidence type="ECO:0000256" key="9">
    <source>
        <dbReference type="ARBA" id="ARBA00022679"/>
    </source>
</evidence>
<dbReference type="GO" id="GO:0016787">
    <property type="term" value="F:hydrolase activity"/>
    <property type="evidence" value="ECO:0007669"/>
    <property type="project" value="UniProtKB-KW"/>
</dbReference>
<evidence type="ECO:0000256" key="6">
    <source>
        <dbReference type="ARBA" id="ARBA00022490"/>
    </source>
</evidence>
<dbReference type="CDD" id="cd05147">
    <property type="entry name" value="RIO1_euk"/>
    <property type="match status" value="1"/>
</dbReference>
<feature type="active site" description="4-aspartylphosphate intermediate" evidence="19">
    <location>
        <position position="359"/>
    </location>
</feature>
<gene>
    <name evidence="24" type="ORF">BD626DRAFT_456444</name>
</gene>
<evidence type="ECO:0000256" key="20">
    <source>
        <dbReference type="PIRSR" id="PIRSR038147-2"/>
    </source>
</evidence>
<keyword evidence="9 18" id="KW-0808">Transferase</keyword>
<keyword evidence="6" id="KW-0963">Cytoplasm</keyword>
<feature type="compositionally biased region" description="Basic and acidic residues" evidence="22">
    <location>
        <begin position="533"/>
        <end position="563"/>
    </location>
</feature>
<evidence type="ECO:0000256" key="21">
    <source>
        <dbReference type="PIRSR" id="PIRSR038147-3"/>
    </source>
</evidence>
<feature type="binding site" evidence="21">
    <location>
        <position position="347"/>
    </location>
    <ligand>
        <name>Mg(2+)</name>
        <dbReference type="ChEBI" id="CHEBI:18420"/>
    </ligand>
</feature>
<evidence type="ECO:0000256" key="5">
    <source>
        <dbReference type="ARBA" id="ARBA00016038"/>
    </source>
</evidence>
<evidence type="ECO:0000256" key="8">
    <source>
        <dbReference type="ARBA" id="ARBA00022527"/>
    </source>
</evidence>
<dbReference type="AlphaFoldDB" id="A0A550CGT5"/>
<evidence type="ECO:0000256" key="11">
    <source>
        <dbReference type="ARBA" id="ARBA00022741"/>
    </source>
</evidence>
<dbReference type="Gene3D" id="3.30.200.20">
    <property type="entry name" value="Phosphorylase Kinase, domain 1"/>
    <property type="match status" value="1"/>
</dbReference>
<dbReference type="InterPro" id="IPR017407">
    <property type="entry name" value="Ser/Thr_kinase_Rio1"/>
</dbReference>